<evidence type="ECO:0000313" key="3">
    <source>
        <dbReference type="Proteomes" id="UP000470302"/>
    </source>
</evidence>
<dbReference type="EMBL" id="WWCW01000034">
    <property type="protein sequence ID" value="MYM87913.1"/>
    <property type="molecule type" value="Genomic_DNA"/>
</dbReference>
<sequence>MAANTISSSRISTPLDGVQAANQRETRVNRERQRGEQVAAQRGDLRGLQCQDLVGAQRLHL</sequence>
<evidence type="ECO:0000313" key="2">
    <source>
        <dbReference type="EMBL" id="MYM87913.1"/>
    </source>
</evidence>
<gene>
    <name evidence="2" type="ORF">GTP91_12070</name>
</gene>
<protein>
    <submittedName>
        <fullName evidence="2">Uncharacterized protein</fullName>
    </submittedName>
</protein>
<proteinExistence type="predicted"/>
<dbReference type="AlphaFoldDB" id="A0A845FZK3"/>
<feature type="compositionally biased region" description="Basic and acidic residues" evidence="1">
    <location>
        <begin position="24"/>
        <end position="35"/>
    </location>
</feature>
<comment type="caution">
    <text evidence="2">The sequence shown here is derived from an EMBL/GenBank/DDBJ whole genome shotgun (WGS) entry which is preliminary data.</text>
</comment>
<feature type="region of interest" description="Disordered" evidence="1">
    <location>
        <begin position="1"/>
        <end position="42"/>
    </location>
</feature>
<feature type="non-terminal residue" evidence="2">
    <location>
        <position position="61"/>
    </location>
</feature>
<accession>A0A845FZK3</accession>
<evidence type="ECO:0000256" key="1">
    <source>
        <dbReference type="SAM" id="MobiDB-lite"/>
    </source>
</evidence>
<organism evidence="2 3">
    <name type="scientific">Duganella vulcania</name>
    <dbReference type="NCBI Taxonomy" id="2692166"/>
    <lineage>
        <taxon>Bacteria</taxon>
        <taxon>Pseudomonadati</taxon>
        <taxon>Pseudomonadota</taxon>
        <taxon>Betaproteobacteria</taxon>
        <taxon>Burkholderiales</taxon>
        <taxon>Oxalobacteraceae</taxon>
        <taxon>Telluria group</taxon>
        <taxon>Duganella</taxon>
    </lineage>
</organism>
<feature type="compositionally biased region" description="Polar residues" evidence="1">
    <location>
        <begin position="1"/>
        <end position="12"/>
    </location>
</feature>
<reference evidence="2 3" key="1">
    <citation type="submission" date="2020-01" db="EMBL/GenBank/DDBJ databases">
        <title>Novel species isolated from a subtropical stream in China.</title>
        <authorList>
            <person name="Lu H."/>
        </authorList>
    </citation>
    <scope>NUCLEOTIDE SEQUENCE [LARGE SCALE GENOMIC DNA]</scope>
    <source>
        <strain evidence="2 3">FT82W</strain>
    </source>
</reference>
<dbReference type="Proteomes" id="UP000470302">
    <property type="component" value="Unassembled WGS sequence"/>
</dbReference>
<name>A0A845FZK3_9BURK</name>